<organism evidence="1 2">
    <name type="scientific">Candidatus Avitreponema avistercoris</name>
    <dbReference type="NCBI Taxonomy" id="2840705"/>
    <lineage>
        <taxon>Bacteria</taxon>
        <taxon>Pseudomonadati</taxon>
        <taxon>Spirochaetota</taxon>
        <taxon>Spirochaetia</taxon>
        <taxon>Spirochaetales</taxon>
        <taxon>Candidatus Avitreponema</taxon>
    </lineage>
</organism>
<accession>A0A9D9EN01</accession>
<name>A0A9D9EN01_9SPIR</name>
<gene>
    <name evidence="1" type="ORF">IAA96_08285</name>
</gene>
<dbReference type="EMBL" id="JADIMS010000154">
    <property type="protein sequence ID" value="MBO8451086.1"/>
    <property type="molecule type" value="Genomic_DNA"/>
</dbReference>
<dbReference type="AlphaFoldDB" id="A0A9D9EN01"/>
<proteinExistence type="predicted"/>
<sequence length="78" mass="9164">MEPTEIINYIPENIMLVRTQVKTKKKNPHPRCREMRKKRAFRALLKKTVSLKTRQKGGTLCSIRPLNTALLSRLIELY</sequence>
<dbReference type="Proteomes" id="UP000823616">
    <property type="component" value="Unassembled WGS sequence"/>
</dbReference>
<protein>
    <submittedName>
        <fullName evidence="1">Uncharacterized protein</fullName>
    </submittedName>
</protein>
<reference evidence="1" key="1">
    <citation type="submission" date="2020-10" db="EMBL/GenBank/DDBJ databases">
        <authorList>
            <person name="Gilroy R."/>
        </authorList>
    </citation>
    <scope>NUCLEOTIDE SEQUENCE</scope>
    <source>
        <strain evidence="1">B3-4054</strain>
    </source>
</reference>
<reference evidence="1" key="2">
    <citation type="journal article" date="2021" name="PeerJ">
        <title>Extensive microbial diversity within the chicken gut microbiome revealed by metagenomics and culture.</title>
        <authorList>
            <person name="Gilroy R."/>
            <person name="Ravi A."/>
            <person name="Getino M."/>
            <person name="Pursley I."/>
            <person name="Horton D.L."/>
            <person name="Alikhan N.F."/>
            <person name="Baker D."/>
            <person name="Gharbi K."/>
            <person name="Hall N."/>
            <person name="Watson M."/>
            <person name="Adriaenssens E.M."/>
            <person name="Foster-Nyarko E."/>
            <person name="Jarju S."/>
            <person name="Secka A."/>
            <person name="Antonio M."/>
            <person name="Oren A."/>
            <person name="Chaudhuri R.R."/>
            <person name="La Ragione R."/>
            <person name="Hildebrand F."/>
            <person name="Pallen M.J."/>
        </authorList>
    </citation>
    <scope>NUCLEOTIDE SEQUENCE</scope>
    <source>
        <strain evidence="1">B3-4054</strain>
    </source>
</reference>
<evidence type="ECO:0000313" key="1">
    <source>
        <dbReference type="EMBL" id="MBO8451086.1"/>
    </source>
</evidence>
<comment type="caution">
    <text evidence="1">The sequence shown here is derived from an EMBL/GenBank/DDBJ whole genome shotgun (WGS) entry which is preliminary data.</text>
</comment>
<evidence type="ECO:0000313" key="2">
    <source>
        <dbReference type="Proteomes" id="UP000823616"/>
    </source>
</evidence>